<name>A0A533QJC0_9BACT</name>
<evidence type="ECO:0000259" key="1">
    <source>
        <dbReference type="PROSITE" id="PS50164"/>
    </source>
</evidence>
<dbReference type="SMART" id="SM00465">
    <property type="entry name" value="GIYc"/>
    <property type="match status" value="1"/>
</dbReference>
<comment type="caution">
    <text evidence="2">The sequence shown here is derived from an EMBL/GenBank/DDBJ whole genome shotgun (WGS) entry which is preliminary data.</text>
</comment>
<accession>A0A533QJC0</accession>
<evidence type="ECO:0000313" key="3">
    <source>
        <dbReference type="Proteomes" id="UP000319783"/>
    </source>
</evidence>
<dbReference type="PROSITE" id="PS50164">
    <property type="entry name" value="GIY_YIG"/>
    <property type="match status" value="1"/>
</dbReference>
<evidence type="ECO:0000313" key="2">
    <source>
        <dbReference type="EMBL" id="TLD42821.1"/>
    </source>
</evidence>
<organism evidence="2 3">
    <name type="scientific">Candidatus Jettenia ecosi</name>
    <dbReference type="NCBI Taxonomy" id="2494326"/>
    <lineage>
        <taxon>Bacteria</taxon>
        <taxon>Pseudomonadati</taxon>
        <taxon>Planctomycetota</taxon>
        <taxon>Candidatus Brocadiia</taxon>
        <taxon>Candidatus Brocadiales</taxon>
        <taxon>Candidatus Brocadiaceae</taxon>
        <taxon>Candidatus Jettenia</taxon>
    </lineage>
</organism>
<dbReference type="SUPFAM" id="SSF82771">
    <property type="entry name" value="GIY-YIG endonuclease"/>
    <property type="match status" value="1"/>
</dbReference>
<gene>
    <name evidence="2" type="ORF">JETT_0843</name>
</gene>
<dbReference type="InterPro" id="IPR035901">
    <property type="entry name" value="GIY-YIG_endonuc_sf"/>
</dbReference>
<feature type="domain" description="GIY-YIG" evidence="1">
    <location>
        <begin position="49"/>
        <end position="131"/>
    </location>
</feature>
<dbReference type="Gene3D" id="3.40.1440.10">
    <property type="entry name" value="GIY-YIG endonuclease"/>
    <property type="match status" value="1"/>
</dbReference>
<protein>
    <recommendedName>
        <fullName evidence="1">GIY-YIG domain-containing protein</fullName>
    </recommendedName>
</protein>
<dbReference type="Pfam" id="PF01541">
    <property type="entry name" value="GIY-YIG"/>
    <property type="match status" value="1"/>
</dbReference>
<dbReference type="AlphaFoldDB" id="A0A533QJC0"/>
<dbReference type="Proteomes" id="UP000319783">
    <property type="component" value="Unassembled WGS sequence"/>
</dbReference>
<reference evidence="2 3" key="1">
    <citation type="submission" date="2019-04" db="EMBL/GenBank/DDBJ databases">
        <title>Genome of a novel bacterium Candidatus Jettenia ecosi reconstructed from metagenome of an anammox bioreactor.</title>
        <authorList>
            <person name="Mardanov A.V."/>
            <person name="Beletsky A.V."/>
            <person name="Ravin N.V."/>
            <person name="Botchkova E.A."/>
            <person name="Litti Y.V."/>
            <person name="Nozhevnikova A.N."/>
        </authorList>
    </citation>
    <scope>NUCLEOTIDE SEQUENCE [LARGE SCALE GENOMIC DNA]</scope>
    <source>
        <strain evidence="2">J2</strain>
    </source>
</reference>
<dbReference type="EMBL" id="SULG01000012">
    <property type="protein sequence ID" value="TLD42821.1"/>
    <property type="molecule type" value="Genomic_DNA"/>
</dbReference>
<dbReference type="InterPro" id="IPR000305">
    <property type="entry name" value="GIY-YIG_endonuc"/>
</dbReference>
<sequence length="302" mass="35335">MEDKFGYHQDIKNGDGIIRARTTGHLRSWDIPKTMQALETLKKEWGNLEYPGIYILFDATSRKVYIGEAKDVYNRLKTHLNSPENKIKYWDRAAIINDGRSALQSDFNDSVIRKSLELYFISLFKANRYAVVAQGEPQKHNPQQKSLFQTLKDECDFLLMKKNLIVKLLEKPGQEEILRDELKTILEKKGYKLDKWKADEAILNGEKIYIRPGSPKPKNNPKHWQITFRDRFKDSLQEGNGYLLVPRGGVLLIPLKEVQRVITDLSKYKQNTIDIYINFKEDTINLYYTTNMIDVTQFRLVK</sequence>
<proteinExistence type="predicted"/>